<evidence type="ECO:0000313" key="2">
    <source>
        <dbReference type="Proteomes" id="UP000230750"/>
    </source>
</evidence>
<dbReference type="Proteomes" id="UP000230750">
    <property type="component" value="Unassembled WGS sequence"/>
</dbReference>
<dbReference type="EMBL" id="MRZV01001531">
    <property type="protein sequence ID" value="PIK37233.1"/>
    <property type="molecule type" value="Genomic_DNA"/>
</dbReference>
<keyword evidence="2" id="KW-1185">Reference proteome</keyword>
<dbReference type="STRING" id="307972.A0A2G8JNC8"/>
<organism evidence="1 2">
    <name type="scientific">Stichopus japonicus</name>
    <name type="common">Sea cucumber</name>
    <dbReference type="NCBI Taxonomy" id="307972"/>
    <lineage>
        <taxon>Eukaryota</taxon>
        <taxon>Metazoa</taxon>
        <taxon>Echinodermata</taxon>
        <taxon>Eleutherozoa</taxon>
        <taxon>Echinozoa</taxon>
        <taxon>Holothuroidea</taxon>
        <taxon>Aspidochirotacea</taxon>
        <taxon>Aspidochirotida</taxon>
        <taxon>Stichopodidae</taxon>
        <taxon>Apostichopus</taxon>
    </lineage>
</organism>
<dbReference type="AlphaFoldDB" id="A0A2G8JNC8"/>
<accession>A0A2G8JNC8</accession>
<reference evidence="1 2" key="1">
    <citation type="journal article" date="2017" name="PLoS Biol.">
        <title>The sea cucumber genome provides insights into morphological evolution and visceral regeneration.</title>
        <authorList>
            <person name="Zhang X."/>
            <person name="Sun L."/>
            <person name="Yuan J."/>
            <person name="Sun Y."/>
            <person name="Gao Y."/>
            <person name="Zhang L."/>
            <person name="Li S."/>
            <person name="Dai H."/>
            <person name="Hamel J.F."/>
            <person name="Liu C."/>
            <person name="Yu Y."/>
            <person name="Liu S."/>
            <person name="Lin W."/>
            <person name="Guo K."/>
            <person name="Jin S."/>
            <person name="Xu P."/>
            <person name="Storey K.B."/>
            <person name="Huan P."/>
            <person name="Zhang T."/>
            <person name="Zhou Y."/>
            <person name="Zhang J."/>
            <person name="Lin C."/>
            <person name="Li X."/>
            <person name="Xing L."/>
            <person name="Huo D."/>
            <person name="Sun M."/>
            <person name="Wang L."/>
            <person name="Mercier A."/>
            <person name="Li F."/>
            <person name="Yang H."/>
            <person name="Xiang J."/>
        </authorList>
    </citation>
    <scope>NUCLEOTIDE SEQUENCE [LARGE SCALE GENOMIC DNA]</scope>
    <source>
        <strain evidence="1">Shaxun</strain>
        <tissue evidence="1">Muscle</tissue>
    </source>
</reference>
<protein>
    <submittedName>
        <fullName evidence="1">Uncharacterized protein</fullName>
    </submittedName>
</protein>
<comment type="caution">
    <text evidence="1">The sequence shown here is derived from an EMBL/GenBank/DDBJ whole genome shotgun (WGS) entry which is preliminary data.</text>
</comment>
<proteinExistence type="predicted"/>
<name>A0A2G8JNC8_STIJA</name>
<dbReference type="OrthoDB" id="10067830at2759"/>
<sequence>MSKDDVSDRVTPIQNSSHPLSVSKALHLLKSVQDKNLSCTPPVNPKPGEIYLFEARDMQKKDDWKCDRIKWLCNGVHHLPRSRPSVIKTYFSTNNGKFRKYAFRPVRAIQPYRILVHYLGDKSGLLNSPHGNRRKKRGRPHMRTCPSTLRTIEEQSKNNKPHTIYRKLIVEPCQNTQIPVTHPRNTEQCRNTVKNFKAKNKIHNDELYAVYEITSALESFTWGFSLAPKVRIVFGLKLLGDELCGVIEEVKDGSLYLSYDTTFNIGDFYMSVLLFKHTAFKDPCPIIPLGFLVHQTKNGVRT</sequence>
<evidence type="ECO:0000313" key="1">
    <source>
        <dbReference type="EMBL" id="PIK37233.1"/>
    </source>
</evidence>
<gene>
    <name evidence="1" type="ORF">BSL78_25925</name>
</gene>